<dbReference type="SMART" id="SM00320">
    <property type="entry name" value="WD40"/>
    <property type="match status" value="6"/>
</dbReference>
<proteinExistence type="predicted"/>
<name>A0A8H3DN02_9AGAM</name>
<feature type="repeat" description="WD" evidence="3">
    <location>
        <begin position="296"/>
        <end position="327"/>
    </location>
</feature>
<evidence type="ECO:0000256" key="2">
    <source>
        <dbReference type="ARBA" id="ARBA00022737"/>
    </source>
</evidence>
<feature type="repeat" description="WD" evidence="3">
    <location>
        <begin position="591"/>
        <end position="620"/>
    </location>
</feature>
<reference evidence="4" key="1">
    <citation type="submission" date="2021-01" db="EMBL/GenBank/DDBJ databases">
        <authorList>
            <person name="Kaushik A."/>
        </authorList>
    </citation>
    <scope>NUCLEOTIDE SEQUENCE</scope>
    <source>
        <strain evidence="4">AG3-1AP</strain>
    </source>
</reference>
<dbReference type="PANTHER" id="PTHR19848:SF8">
    <property type="entry name" value="F-BOX AND WD REPEAT DOMAIN CONTAINING 7"/>
    <property type="match status" value="1"/>
</dbReference>
<dbReference type="Proteomes" id="UP000663831">
    <property type="component" value="Unassembled WGS sequence"/>
</dbReference>
<organism evidence="4 5">
    <name type="scientific">Rhizoctonia solani</name>
    <dbReference type="NCBI Taxonomy" id="456999"/>
    <lineage>
        <taxon>Eukaryota</taxon>
        <taxon>Fungi</taxon>
        <taxon>Dikarya</taxon>
        <taxon>Basidiomycota</taxon>
        <taxon>Agaricomycotina</taxon>
        <taxon>Agaricomycetes</taxon>
        <taxon>Cantharellales</taxon>
        <taxon>Ceratobasidiaceae</taxon>
        <taxon>Rhizoctonia</taxon>
    </lineage>
</organism>
<accession>A0A8H3DN02</accession>
<gene>
    <name evidence="4" type="ORF">RDB_LOCUS156127</name>
</gene>
<dbReference type="AlphaFoldDB" id="A0A8H3DN02"/>
<dbReference type="Pfam" id="PF00400">
    <property type="entry name" value="WD40"/>
    <property type="match status" value="5"/>
</dbReference>
<feature type="repeat" description="WD" evidence="3">
    <location>
        <begin position="783"/>
        <end position="824"/>
    </location>
</feature>
<protein>
    <recommendedName>
        <fullName evidence="6">Vegetative incompatibility protein HET-E-1</fullName>
    </recommendedName>
</protein>
<sequence>MQPHMKPGVLRKVVGRLGAVVYSDGNLAGAIRVLHPSFADFALDEARSSIFWVSPIDRNIEVSVGCMSTMEHELRFNICDLETSHLLNSEVPDLESKIEANISGQLAYSCVYWINHLVGCEDEAAAGLVANILDNPRLLYWLEVLSVLRRVDVAVKGLRELSRWLMTYQRDIAHYVWDAYKFVFAFSDPIVASAPHIYISALPLAPRQSEVSRRLLSYFSNTAVVKGGDETWPKWLRSIPLPAPLCLMCVSRDSQRLVVSTSQFGLNETISIFDLRTGGLLRVLERSSVKHQSEFVAISPDGSLVASGSTYGGISLWDADVGTLIRAIHVKNFDPLKDSDHKLRTVAFSSDGTALRLLTDDSQSLGLRFKSETEIKIWEIEPRSGTEHLPFQVSVNTGFITGATFSPDGAQVAVSPGMYLVIYSCSNSTDRVRINWNLYFTNTIVFSPDGALIAAVLSSLFELGCVQIWDTKTGASVAVFTEHITEPLSFAFSSDGTQMVTRTRTGMRIRDTKVCATIGSPFGVDISNCADALVFFSPDDAYILSGRSGDTRIQIWDISSISVPVNNDLDIAYTLQHIKHPNAVQFLQVWFSPDGTCILSGSSTGTIRTWDAQTGAPISEAYAGLLDAQHDISMFAVSPEGNRLVTGNNPFKEMTVWDISTGTVIKTLSPLAADGQSGPERIIFSFNGSHMVSCHAQSSLVPGRMLHLLQFELKVCIWDLGTYSLVGSWSPQVGNNKPCDTPAHLPRVHAVSPNATSLASSYVYGNKIFIHDTHTRKITATLVNKDNRIVNCVAFSPCGNWVASSYDEKTIRLWEVTSGTVIGNHVFNYVAEIRSLAFSPDGTKLVASSGDVIRVWNVGIDGISDPWRKDSPSHWPPSAHCFPPHPIHSGWVSHDQKSLTLWLPDHYRREYEPRLLLRISEEPVVHIDFSKFVHGTDWVFVISEGALRSCRKPNAI</sequence>
<evidence type="ECO:0000313" key="4">
    <source>
        <dbReference type="EMBL" id="CAE6529814.1"/>
    </source>
</evidence>
<evidence type="ECO:0000313" key="5">
    <source>
        <dbReference type="Proteomes" id="UP000663831"/>
    </source>
</evidence>
<keyword evidence="2" id="KW-0677">Repeat</keyword>
<dbReference type="InterPro" id="IPR015943">
    <property type="entry name" value="WD40/YVTN_repeat-like_dom_sf"/>
</dbReference>
<dbReference type="SUPFAM" id="SSF50998">
    <property type="entry name" value="Quinoprotein alcohol dehydrogenase-like"/>
    <property type="match status" value="1"/>
</dbReference>
<dbReference type="InterPro" id="IPR001680">
    <property type="entry name" value="WD40_rpt"/>
</dbReference>
<dbReference type="EMBL" id="CAJMWV010007538">
    <property type="protein sequence ID" value="CAE6529814.1"/>
    <property type="molecule type" value="Genomic_DNA"/>
</dbReference>
<dbReference type="InterPro" id="IPR011047">
    <property type="entry name" value="Quinoprotein_ADH-like_sf"/>
</dbReference>
<evidence type="ECO:0008006" key="6">
    <source>
        <dbReference type="Google" id="ProtNLM"/>
    </source>
</evidence>
<dbReference type="PROSITE" id="PS50294">
    <property type="entry name" value="WD_REPEATS_REGION"/>
    <property type="match status" value="1"/>
</dbReference>
<dbReference type="Gene3D" id="2.130.10.10">
    <property type="entry name" value="YVTN repeat-like/Quinoprotein amine dehydrogenase"/>
    <property type="match status" value="4"/>
</dbReference>
<dbReference type="PROSITE" id="PS50082">
    <property type="entry name" value="WD_REPEATS_2"/>
    <property type="match status" value="3"/>
</dbReference>
<comment type="caution">
    <text evidence="4">The sequence shown here is derived from an EMBL/GenBank/DDBJ whole genome shotgun (WGS) entry which is preliminary data.</text>
</comment>
<keyword evidence="1 3" id="KW-0853">WD repeat</keyword>
<dbReference type="PANTHER" id="PTHR19848">
    <property type="entry name" value="WD40 REPEAT PROTEIN"/>
    <property type="match status" value="1"/>
</dbReference>
<evidence type="ECO:0000256" key="1">
    <source>
        <dbReference type="ARBA" id="ARBA00022574"/>
    </source>
</evidence>
<evidence type="ECO:0000256" key="3">
    <source>
        <dbReference type="PROSITE-ProRule" id="PRU00221"/>
    </source>
</evidence>